<keyword evidence="2" id="KW-1185">Reference proteome</keyword>
<dbReference type="AlphaFoldDB" id="A0A397W9Q8"/>
<dbReference type="Proteomes" id="UP000266673">
    <property type="component" value="Unassembled WGS sequence"/>
</dbReference>
<accession>A0A397W9Q8</accession>
<comment type="caution">
    <text evidence="1">The sequence shown here is derived from an EMBL/GenBank/DDBJ whole genome shotgun (WGS) entry which is preliminary data.</text>
</comment>
<organism evidence="1 2">
    <name type="scientific">Gigaspora rosea</name>
    <dbReference type="NCBI Taxonomy" id="44941"/>
    <lineage>
        <taxon>Eukaryota</taxon>
        <taxon>Fungi</taxon>
        <taxon>Fungi incertae sedis</taxon>
        <taxon>Mucoromycota</taxon>
        <taxon>Glomeromycotina</taxon>
        <taxon>Glomeromycetes</taxon>
        <taxon>Diversisporales</taxon>
        <taxon>Gigasporaceae</taxon>
        <taxon>Gigaspora</taxon>
    </lineage>
</organism>
<proteinExistence type="predicted"/>
<gene>
    <name evidence="1" type="ORF">C2G38_2158371</name>
</gene>
<reference evidence="1 2" key="1">
    <citation type="submission" date="2018-06" db="EMBL/GenBank/DDBJ databases">
        <title>Comparative genomics reveals the genomic features of Rhizophagus irregularis, R. cerebriforme, R. diaphanum and Gigaspora rosea, and their symbiotic lifestyle signature.</title>
        <authorList>
            <person name="Morin E."/>
            <person name="San Clemente H."/>
            <person name="Chen E.C.H."/>
            <person name="De La Providencia I."/>
            <person name="Hainaut M."/>
            <person name="Kuo A."/>
            <person name="Kohler A."/>
            <person name="Murat C."/>
            <person name="Tang N."/>
            <person name="Roy S."/>
            <person name="Loubradou J."/>
            <person name="Henrissat B."/>
            <person name="Grigoriev I.V."/>
            <person name="Corradi N."/>
            <person name="Roux C."/>
            <person name="Martin F.M."/>
        </authorList>
    </citation>
    <scope>NUCLEOTIDE SEQUENCE [LARGE SCALE GENOMIC DNA]</scope>
    <source>
        <strain evidence="1 2">DAOM 194757</strain>
    </source>
</reference>
<evidence type="ECO:0000313" key="1">
    <source>
        <dbReference type="EMBL" id="RIB28266.1"/>
    </source>
</evidence>
<protein>
    <submittedName>
        <fullName evidence="1">Uncharacterized protein</fullName>
    </submittedName>
</protein>
<dbReference type="EMBL" id="QKWP01000071">
    <property type="protein sequence ID" value="RIB28266.1"/>
    <property type="molecule type" value="Genomic_DNA"/>
</dbReference>
<evidence type="ECO:0000313" key="2">
    <source>
        <dbReference type="Proteomes" id="UP000266673"/>
    </source>
</evidence>
<name>A0A397W9Q8_9GLOM</name>
<sequence length="82" mass="9242">MVIENNQSDIIIDNNSVYSSKLISFINQKLNNCVISDISDNNIDIEKVIMEKDAEKVKMDIDTIKIEIDVDAENVIVDDGNL</sequence>